<dbReference type="AlphaFoldDB" id="A0A2Z6QK72"/>
<accession>A0A2Z6QK72</accession>
<sequence length="245" mass="27587">MQLVELPECIKPHPRSPLLSSFIATLLSRFVKDCKYHDWEICTANLETQPPVQQQFTTPDIEISQPIQHQSDSMNLDDTTGNTTDLGLGTPRHPTPITPPATPLSRAQKNNQSPEHTPSSSKVVTFNNVPPQPVTPLKSSDSKKPLEQPQNTQDKKRKQEHLADNFKNSNLILTSYCPQQEEQAQLLDLIVYDILAKWDSYTLLGNLSFWGKIISISTRVHKKYLSARVRLIPNHACLKAYNGGE</sequence>
<evidence type="ECO:0000313" key="2">
    <source>
        <dbReference type="EMBL" id="GBB90065.1"/>
    </source>
</evidence>
<feature type="compositionally biased region" description="Polar residues" evidence="1">
    <location>
        <begin position="105"/>
        <end position="129"/>
    </location>
</feature>
<evidence type="ECO:0000313" key="3">
    <source>
        <dbReference type="Proteomes" id="UP000247702"/>
    </source>
</evidence>
<dbReference type="Proteomes" id="UP000247702">
    <property type="component" value="Unassembled WGS sequence"/>
</dbReference>
<keyword evidence="3" id="KW-1185">Reference proteome</keyword>
<feature type="compositionally biased region" description="Pro residues" evidence="1">
    <location>
        <begin position="93"/>
        <end position="102"/>
    </location>
</feature>
<feature type="region of interest" description="Disordered" evidence="1">
    <location>
        <begin position="67"/>
        <end position="163"/>
    </location>
</feature>
<reference evidence="2 3" key="1">
    <citation type="submission" date="2017-11" db="EMBL/GenBank/DDBJ databases">
        <title>The genome of Rhizophagus clarus HR1 reveals common genetic basis of auxotrophy among arbuscular mycorrhizal fungi.</title>
        <authorList>
            <person name="Kobayashi Y."/>
        </authorList>
    </citation>
    <scope>NUCLEOTIDE SEQUENCE [LARGE SCALE GENOMIC DNA]</scope>
    <source>
        <strain evidence="2 3">HR1</strain>
    </source>
</reference>
<evidence type="ECO:0000256" key="1">
    <source>
        <dbReference type="SAM" id="MobiDB-lite"/>
    </source>
</evidence>
<protein>
    <submittedName>
        <fullName evidence="2">Uncharacterized protein</fullName>
    </submittedName>
</protein>
<proteinExistence type="predicted"/>
<comment type="caution">
    <text evidence="2">The sequence shown here is derived from an EMBL/GenBank/DDBJ whole genome shotgun (WGS) entry which is preliminary data.</text>
</comment>
<name>A0A2Z6QK72_9GLOM</name>
<gene>
    <name evidence="2" type="ORF">RclHR1_16950003</name>
</gene>
<feature type="compositionally biased region" description="Low complexity" evidence="1">
    <location>
        <begin position="76"/>
        <end position="90"/>
    </location>
</feature>
<dbReference type="EMBL" id="BEXD01000774">
    <property type="protein sequence ID" value="GBB90065.1"/>
    <property type="molecule type" value="Genomic_DNA"/>
</dbReference>
<organism evidence="2 3">
    <name type="scientific">Rhizophagus clarus</name>
    <dbReference type="NCBI Taxonomy" id="94130"/>
    <lineage>
        <taxon>Eukaryota</taxon>
        <taxon>Fungi</taxon>
        <taxon>Fungi incertae sedis</taxon>
        <taxon>Mucoromycota</taxon>
        <taxon>Glomeromycotina</taxon>
        <taxon>Glomeromycetes</taxon>
        <taxon>Glomerales</taxon>
        <taxon>Glomeraceae</taxon>
        <taxon>Rhizophagus</taxon>
    </lineage>
</organism>